<dbReference type="PANTHER" id="PTHR47938:SF47">
    <property type="entry name" value="ADR149WP"/>
    <property type="match status" value="1"/>
</dbReference>
<dbReference type="NCBIfam" id="TIGR00756">
    <property type="entry name" value="PPR"/>
    <property type="match status" value="1"/>
</dbReference>
<comment type="caution">
    <text evidence="4">The sequence shown here is derived from an EMBL/GenBank/DDBJ whole genome shotgun (WGS) entry which is preliminary data.</text>
</comment>
<feature type="repeat" description="PPR" evidence="3">
    <location>
        <begin position="1"/>
        <end position="28"/>
    </location>
</feature>
<dbReference type="InterPro" id="IPR002885">
    <property type="entry name" value="PPR_rpt"/>
</dbReference>
<evidence type="ECO:0000256" key="1">
    <source>
        <dbReference type="ARBA" id="ARBA00007626"/>
    </source>
</evidence>
<dbReference type="PANTHER" id="PTHR47938">
    <property type="entry name" value="RESPIRATORY COMPLEX I CHAPERONE (CIA84), PUTATIVE (AFU_ORTHOLOGUE AFUA_2G06020)-RELATED"/>
    <property type="match status" value="1"/>
</dbReference>
<evidence type="ECO:0008006" key="6">
    <source>
        <dbReference type="Google" id="ProtNLM"/>
    </source>
</evidence>
<evidence type="ECO:0000313" key="4">
    <source>
        <dbReference type="EMBL" id="KAF3549491.1"/>
    </source>
</evidence>
<protein>
    <recommendedName>
        <fullName evidence="6">Pentacotripeptide-repeat region of PRORP domain-containing protein</fullName>
    </recommendedName>
</protein>
<keyword evidence="5" id="KW-1185">Reference proteome</keyword>
<comment type="similarity">
    <text evidence="1">Belongs to the PPR family. P subfamily.</text>
</comment>
<proteinExistence type="inferred from homology"/>
<gene>
    <name evidence="4" type="ORF">DY000_02010513</name>
</gene>
<name>A0ABQ7CCU6_BRACR</name>
<sequence>MISGLCNNKLKHEAYALLRKMKQDGSLPDDRTSNALIRAHLEDGDKAASAEFIKEMRNRGFTGDASTFGLVTNMLHDGRLDKSFLDMLF</sequence>
<reference evidence="4 5" key="1">
    <citation type="journal article" date="2020" name="BMC Genomics">
        <title>Intraspecific diversification of the crop wild relative Brassica cretica Lam. using demographic model selection.</title>
        <authorList>
            <person name="Kioukis A."/>
            <person name="Michalopoulou V.A."/>
            <person name="Briers L."/>
            <person name="Pirintsos S."/>
            <person name="Studholme D.J."/>
            <person name="Pavlidis P."/>
            <person name="Sarris P.F."/>
        </authorList>
    </citation>
    <scope>NUCLEOTIDE SEQUENCE [LARGE SCALE GENOMIC DNA]</scope>
    <source>
        <strain evidence="5">cv. PFS-1207/04</strain>
    </source>
</reference>
<dbReference type="Pfam" id="PF13041">
    <property type="entry name" value="PPR_2"/>
    <property type="match status" value="1"/>
</dbReference>
<accession>A0ABQ7CCU6</accession>
<dbReference type="InterPro" id="IPR011990">
    <property type="entry name" value="TPR-like_helical_dom_sf"/>
</dbReference>
<organism evidence="4 5">
    <name type="scientific">Brassica cretica</name>
    <name type="common">Mustard</name>
    <dbReference type="NCBI Taxonomy" id="69181"/>
    <lineage>
        <taxon>Eukaryota</taxon>
        <taxon>Viridiplantae</taxon>
        <taxon>Streptophyta</taxon>
        <taxon>Embryophyta</taxon>
        <taxon>Tracheophyta</taxon>
        <taxon>Spermatophyta</taxon>
        <taxon>Magnoliopsida</taxon>
        <taxon>eudicotyledons</taxon>
        <taxon>Gunneridae</taxon>
        <taxon>Pentapetalae</taxon>
        <taxon>rosids</taxon>
        <taxon>malvids</taxon>
        <taxon>Brassicales</taxon>
        <taxon>Brassicaceae</taxon>
        <taxon>Brassiceae</taxon>
        <taxon>Brassica</taxon>
    </lineage>
</organism>
<dbReference type="Proteomes" id="UP000266723">
    <property type="component" value="Unassembled WGS sequence"/>
</dbReference>
<dbReference type="PROSITE" id="PS51375">
    <property type="entry name" value="PPR"/>
    <property type="match status" value="1"/>
</dbReference>
<keyword evidence="2" id="KW-0677">Repeat</keyword>
<dbReference type="EMBL" id="QGKV02000832">
    <property type="protein sequence ID" value="KAF3549491.1"/>
    <property type="molecule type" value="Genomic_DNA"/>
</dbReference>
<evidence type="ECO:0000256" key="2">
    <source>
        <dbReference type="ARBA" id="ARBA00022737"/>
    </source>
</evidence>
<evidence type="ECO:0000313" key="5">
    <source>
        <dbReference type="Proteomes" id="UP000266723"/>
    </source>
</evidence>
<dbReference type="Gene3D" id="1.25.40.10">
    <property type="entry name" value="Tetratricopeptide repeat domain"/>
    <property type="match status" value="1"/>
</dbReference>
<evidence type="ECO:0000256" key="3">
    <source>
        <dbReference type="PROSITE-ProRule" id="PRU00708"/>
    </source>
</evidence>